<dbReference type="InterPro" id="IPR016147">
    <property type="entry name" value="Pili_assmbl_chaperone_N"/>
</dbReference>
<proteinExistence type="predicted"/>
<dbReference type="PANTHER" id="PTHR30251:SF4">
    <property type="entry name" value="SLR1668 PROTEIN"/>
    <property type="match status" value="1"/>
</dbReference>
<dbReference type="Gene3D" id="2.60.40.10">
    <property type="entry name" value="Immunoglobulins"/>
    <property type="match status" value="1"/>
</dbReference>
<dbReference type="EMBL" id="JAKKUT010000002">
    <property type="protein sequence ID" value="MDG2990581.1"/>
    <property type="molecule type" value="Genomic_DNA"/>
</dbReference>
<reference evidence="2" key="2">
    <citation type="submission" date="2022-01" db="EMBL/GenBank/DDBJ databases">
        <authorList>
            <person name="Zivanovic Y."/>
            <person name="Moreira D."/>
            <person name="Lopez-Garcia P."/>
        </authorList>
    </citation>
    <scope>NUCLEOTIDE SEQUENCE</scope>
    <source>
        <strain evidence="2">G9</strain>
    </source>
</reference>
<feature type="domain" description="Pili assembly chaperone N-terminal" evidence="1">
    <location>
        <begin position="51"/>
        <end position="135"/>
    </location>
</feature>
<dbReference type="SUPFAM" id="SSF49354">
    <property type="entry name" value="PapD-like"/>
    <property type="match status" value="1"/>
</dbReference>
<dbReference type="InterPro" id="IPR008962">
    <property type="entry name" value="PapD-like_sf"/>
</dbReference>
<evidence type="ECO:0000313" key="2">
    <source>
        <dbReference type="EMBL" id="MDG2990581.1"/>
    </source>
</evidence>
<dbReference type="Pfam" id="PF00345">
    <property type="entry name" value="PapD_N"/>
    <property type="match status" value="1"/>
</dbReference>
<accession>A0ABT6EXR5</accession>
<dbReference type="Proteomes" id="UP001154265">
    <property type="component" value="Unassembled WGS sequence"/>
</dbReference>
<comment type="caution">
    <text evidence="2">The sequence shown here is derived from an EMBL/GenBank/DDBJ whole genome shotgun (WGS) entry which is preliminary data.</text>
</comment>
<sequence length="260" mass="27885">MTTVLGAVLRAGSLAGLITGLMFTGIEGVLAGAAFHLAPMQTTFAPVGRGTTQSFEVVSSGTQPVAVEIHMVKRIIAPDGTETNPNADDEFIVYPPQILLNPGERQRVRVTWLGDPNPPQELTYRIVAEQLPINLGQIETQQGGRNVIIKTLFEYVGSVYITPRNAQADVGLDSLVAVANPRGGTQLKVTLINRGNRHQIMGRVSLAVQGENGEILQFSPEQLQAIAGENMLAGMKREFILPLPNGTPVGPMTGEFQVQP</sequence>
<dbReference type="InterPro" id="IPR050643">
    <property type="entry name" value="Periplasmic_pilus_chap"/>
</dbReference>
<dbReference type="RefSeq" id="WP_277866488.1">
    <property type="nucleotide sequence ID" value="NZ_JAKKUT010000002.1"/>
</dbReference>
<evidence type="ECO:0000259" key="1">
    <source>
        <dbReference type="Pfam" id="PF00345"/>
    </source>
</evidence>
<dbReference type="InterPro" id="IPR013783">
    <property type="entry name" value="Ig-like_fold"/>
</dbReference>
<protein>
    <submittedName>
        <fullName evidence="2">Fimbria/pilus periplasmic chaperone</fullName>
    </submittedName>
</protein>
<evidence type="ECO:0000313" key="3">
    <source>
        <dbReference type="Proteomes" id="UP001154265"/>
    </source>
</evidence>
<name>A0ABT6EXR5_9SYNE</name>
<keyword evidence="3" id="KW-1185">Reference proteome</keyword>
<organism evidence="2 3">
    <name type="scientific">Candidatus Synechococcus calcipolaris G9</name>
    <dbReference type="NCBI Taxonomy" id="1497997"/>
    <lineage>
        <taxon>Bacteria</taxon>
        <taxon>Bacillati</taxon>
        <taxon>Cyanobacteriota</taxon>
        <taxon>Cyanophyceae</taxon>
        <taxon>Synechococcales</taxon>
        <taxon>Synechococcaceae</taxon>
        <taxon>Synechococcus</taxon>
    </lineage>
</organism>
<reference evidence="2" key="1">
    <citation type="journal article" date="2022" name="Genome Biol. Evol.">
        <title>A New Gene Family Diagnostic for Intracellular Biomineralization of Amorphous Ca Carbonates by Cyanobacteria.</title>
        <authorList>
            <person name="Benzerara K."/>
            <person name="Duprat E."/>
            <person name="Bitard-Feildel T."/>
            <person name="Caumes G."/>
            <person name="Cassier-Chauvat C."/>
            <person name="Chauvat F."/>
            <person name="Dezi M."/>
            <person name="Diop S.I."/>
            <person name="Gaschignard G."/>
            <person name="Gorgen S."/>
            <person name="Gugger M."/>
            <person name="Lopez-Garcia P."/>
            <person name="Millet M."/>
            <person name="Skouri-Panet F."/>
            <person name="Moreira D."/>
            <person name="Callebaut I."/>
        </authorList>
    </citation>
    <scope>NUCLEOTIDE SEQUENCE</scope>
    <source>
        <strain evidence="2">G9</strain>
    </source>
</reference>
<gene>
    <name evidence="2" type="ORF">L3556_06480</name>
</gene>
<dbReference type="PANTHER" id="PTHR30251">
    <property type="entry name" value="PILUS ASSEMBLY CHAPERONE"/>
    <property type="match status" value="1"/>
</dbReference>